<dbReference type="PANTHER" id="PTHR21198">
    <property type="entry name" value="GLUTAMATE RACEMASE"/>
    <property type="match status" value="1"/>
</dbReference>
<dbReference type="GO" id="GO:0047661">
    <property type="term" value="F:amino-acid racemase activity"/>
    <property type="evidence" value="ECO:0007669"/>
    <property type="project" value="InterPro"/>
</dbReference>
<dbReference type="RefSeq" id="WP_157927984.1">
    <property type="nucleotide sequence ID" value="NZ_LT841358.1"/>
</dbReference>
<name>A0A2H1FHB1_9ARCH</name>
<keyword evidence="1" id="KW-0413">Isomerase</keyword>
<accession>A0A2H1FHB1</accession>
<dbReference type="Gene3D" id="3.40.50.1860">
    <property type="match status" value="2"/>
</dbReference>
<sequence>MVKIAVFDSGLGSLSVIKPIQKKISAEIIYFADQRNYPYGTKTVAQLDKIIKTTILKLQEKFDPDVIVVGSNTPSLLLDIEKKDKIIGVFPPLKEAASKTKSGKIGILVTKTVVKNKILDKYIRKNVPSRIQVTKINATLLVELVESGKFISQKQASRNIIKKIISPYVENNVDVFTLSSTHLPFLLPILKELFPDVVFLDPADTVAQHISKILKHRSEKPRLKIYSSGDIETFHKKLIKIGIKNKVNQL</sequence>
<dbReference type="PANTHER" id="PTHR21198:SF3">
    <property type="entry name" value="GLUTAMATE RACEMASE"/>
    <property type="match status" value="1"/>
</dbReference>
<evidence type="ECO:0000313" key="3">
    <source>
        <dbReference type="Proteomes" id="UP000230607"/>
    </source>
</evidence>
<dbReference type="OrthoDB" id="6363at2157"/>
<evidence type="ECO:0000313" key="2">
    <source>
        <dbReference type="EMBL" id="SMH72148.1"/>
    </source>
</evidence>
<keyword evidence="3" id="KW-1185">Reference proteome</keyword>
<dbReference type="Proteomes" id="UP000230607">
    <property type="component" value="Chromosome 1"/>
</dbReference>
<reference evidence="3" key="1">
    <citation type="submission" date="2017-03" db="EMBL/GenBank/DDBJ databases">
        <authorList>
            <person name="Herbold C."/>
        </authorList>
    </citation>
    <scope>NUCLEOTIDE SEQUENCE [LARGE SCALE GENOMIC DNA]</scope>
</reference>
<dbReference type="AlphaFoldDB" id="A0A2H1FHB1"/>
<proteinExistence type="predicted"/>
<dbReference type="InterPro" id="IPR001920">
    <property type="entry name" value="Asp/Glu_race"/>
</dbReference>
<evidence type="ECO:0000256" key="1">
    <source>
        <dbReference type="ARBA" id="ARBA00023235"/>
    </source>
</evidence>
<dbReference type="SUPFAM" id="SSF53681">
    <property type="entry name" value="Aspartate/glutamate racemase"/>
    <property type="match status" value="2"/>
</dbReference>
<gene>
    <name evidence="2" type="ORF">NCS_11960</name>
</gene>
<protein>
    <submittedName>
        <fullName evidence="2">Glutamate racemase</fullName>
    </submittedName>
</protein>
<organism evidence="2 3">
    <name type="scientific">Candidatus Nitrosotalea okcheonensis</name>
    <dbReference type="NCBI Taxonomy" id="1903276"/>
    <lineage>
        <taxon>Archaea</taxon>
        <taxon>Nitrososphaerota</taxon>
        <taxon>Nitrososphaeria</taxon>
        <taxon>Nitrosotaleales</taxon>
        <taxon>Nitrosotaleaceae</taxon>
        <taxon>Nitrosotalea</taxon>
    </lineage>
</organism>
<dbReference type="EMBL" id="LT841358">
    <property type="protein sequence ID" value="SMH72148.1"/>
    <property type="molecule type" value="Genomic_DNA"/>
</dbReference>